<dbReference type="GO" id="GO:0000287">
    <property type="term" value="F:magnesium ion binding"/>
    <property type="evidence" value="ECO:0007669"/>
    <property type="project" value="InterPro"/>
</dbReference>
<gene>
    <name evidence="3" type="ORF">GPA21_12860</name>
</gene>
<dbReference type="Proteomes" id="UP000599523">
    <property type="component" value="Unassembled WGS sequence"/>
</dbReference>
<proteinExistence type="predicted"/>
<keyword evidence="1 3" id="KW-0808">Transferase</keyword>
<feature type="domain" description="4'-phosphopantetheinyl transferase" evidence="2">
    <location>
        <begin position="69"/>
        <end position="137"/>
    </location>
</feature>
<dbReference type="GO" id="GO:0008897">
    <property type="term" value="F:holo-[acyl-carrier-protein] synthase activity"/>
    <property type="evidence" value="ECO:0007669"/>
    <property type="project" value="InterPro"/>
</dbReference>
<evidence type="ECO:0000256" key="1">
    <source>
        <dbReference type="ARBA" id="ARBA00022679"/>
    </source>
</evidence>
<dbReference type="AlphaFoldDB" id="A0A972F8G5"/>
<evidence type="ECO:0000259" key="2">
    <source>
        <dbReference type="Pfam" id="PF01648"/>
    </source>
</evidence>
<name>A0A972F8G5_9RHOO</name>
<dbReference type="Pfam" id="PF01648">
    <property type="entry name" value="ACPS"/>
    <property type="match status" value="1"/>
</dbReference>
<keyword evidence="4" id="KW-1185">Reference proteome</keyword>
<sequence length="178" mass="19697">MIRHAKRRAQFVRGRSLLRTALQDWPGCRATGWEVVLESGVPIVRGAGAPSVSLAHSEDIVICAVANHPVGVDVEYRRDRDYDALAAAICSQREWLDYEAQVEAKRVERFYALWVLKEALFKCFRPMTVADVPEISFGQQILCAGAALKLFKPAAGYEGGVALSASAPMRLELKHVDE</sequence>
<dbReference type="InterPro" id="IPR008278">
    <property type="entry name" value="4-PPantetheinyl_Trfase_dom"/>
</dbReference>
<reference evidence="3" key="1">
    <citation type="submission" date="2019-12" db="EMBL/GenBank/DDBJ databases">
        <title>Comparative genomics gives insights into the taxonomy of the Azoarcus-Aromatoleum group and reveals separate origins of nif in the plant-associated Azoarcus and non-plant-associated Aromatoleum sub-groups.</title>
        <authorList>
            <person name="Lafos M."/>
            <person name="Maluk M."/>
            <person name="Batista M."/>
            <person name="Junghare M."/>
            <person name="Carmona M."/>
            <person name="Faoro H."/>
            <person name="Cruz L.M."/>
            <person name="Battistoni F."/>
            <person name="De Souza E."/>
            <person name="Pedrosa F."/>
            <person name="Chen W.-M."/>
            <person name="Poole P.S."/>
            <person name="Dixon R.A."/>
            <person name="James E.K."/>
        </authorList>
    </citation>
    <scope>NUCLEOTIDE SEQUENCE</scope>
    <source>
        <strain evidence="3">NSC3</strain>
    </source>
</reference>
<dbReference type="SUPFAM" id="SSF56214">
    <property type="entry name" value="4'-phosphopantetheinyl transferase"/>
    <property type="match status" value="2"/>
</dbReference>
<comment type="caution">
    <text evidence="3">The sequence shown here is derived from an EMBL/GenBank/DDBJ whole genome shotgun (WGS) entry which is preliminary data.</text>
</comment>
<accession>A0A972F8G5</accession>
<organism evidence="3 4">
    <name type="scientific">Azoarcus taiwanensis</name>
    <dbReference type="NCBI Taxonomy" id="666964"/>
    <lineage>
        <taxon>Bacteria</taxon>
        <taxon>Pseudomonadati</taxon>
        <taxon>Pseudomonadota</taxon>
        <taxon>Betaproteobacteria</taxon>
        <taxon>Rhodocyclales</taxon>
        <taxon>Zoogloeaceae</taxon>
        <taxon>Azoarcus</taxon>
    </lineage>
</organism>
<dbReference type="Gene3D" id="3.90.470.20">
    <property type="entry name" value="4'-phosphopantetheinyl transferase domain"/>
    <property type="match status" value="1"/>
</dbReference>
<evidence type="ECO:0000313" key="4">
    <source>
        <dbReference type="Proteomes" id="UP000599523"/>
    </source>
</evidence>
<evidence type="ECO:0000313" key="3">
    <source>
        <dbReference type="EMBL" id="NMG03852.1"/>
    </source>
</evidence>
<dbReference type="InterPro" id="IPR037143">
    <property type="entry name" value="4-PPantetheinyl_Trfase_dom_sf"/>
</dbReference>
<protein>
    <submittedName>
        <fullName evidence="3">4'-phosphopantetheinyl transferase superfamily protein</fullName>
    </submittedName>
</protein>
<dbReference type="EMBL" id="WTVM01000077">
    <property type="protein sequence ID" value="NMG03852.1"/>
    <property type="molecule type" value="Genomic_DNA"/>
</dbReference>